<organism evidence="1 2">
    <name type="scientific">Hypoxylon rubiginosum</name>
    <dbReference type="NCBI Taxonomy" id="110542"/>
    <lineage>
        <taxon>Eukaryota</taxon>
        <taxon>Fungi</taxon>
        <taxon>Dikarya</taxon>
        <taxon>Ascomycota</taxon>
        <taxon>Pezizomycotina</taxon>
        <taxon>Sordariomycetes</taxon>
        <taxon>Xylariomycetidae</taxon>
        <taxon>Xylariales</taxon>
        <taxon>Hypoxylaceae</taxon>
        <taxon>Hypoxylon</taxon>
    </lineage>
</organism>
<dbReference type="Proteomes" id="UP001497700">
    <property type="component" value="Unassembled WGS sequence"/>
</dbReference>
<protein>
    <submittedName>
        <fullName evidence="1">FAD/NAD(P)-binding domain-containing protein</fullName>
    </submittedName>
</protein>
<evidence type="ECO:0000313" key="2">
    <source>
        <dbReference type="Proteomes" id="UP001497700"/>
    </source>
</evidence>
<keyword evidence="2" id="KW-1185">Reference proteome</keyword>
<proteinExistence type="predicted"/>
<accession>A0ACB9Z3E9</accession>
<evidence type="ECO:0000313" key="1">
    <source>
        <dbReference type="EMBL" id="KAI4866056.1"/>
    </source>
</evidence>
<sequence length="449" mass="49789">MDDYDPFRIIIAGGGIAGLTLANALDKAGIDFVVLEKYEIAPQLGASICMQGHSSRIFDQLGVWKAMCATTFPLTTRHRLDARGTLFDGSPIFKLLQEKTNWPIVFMERRACLQALYDSIKDKSRIRTNTGIASYIQTERDVTVITDRGESIRGGILVGADGVHSKVRGLLADSISKDDPERRQKLIGGFKSSYRAVFGTSPNGLNSHASRQALPDGVAHHIYHRGASGITAVGAEGLIFWFLFVKEQSTSTSPYCPRYTPADAAATIEKYGDLAAGPGYNFRDLWENSIKSGIVPMEEGVIQGPWNNGGRVVLVGDATCKITINAGVGGNLAVEGVCRLVNELVPLLRRKQTPTTREIVASFERYERMQRPRADLSFDISRHATRYESMDSLWLRLLRWLSPWIPWRFVVNGFLDYMKPAPILNFLPVPDDPSPNRVAIEQRTEVNSE</sequence>
<dbReference type="EMBL" id="MU393463">
    <property type="protein sequence ID" value="KAI4866056.1"/>
    <property type="molecule type" value="Genomic_DNA"/>
</dbReference>
<gene>
    <name evidence="1" type="ORF">F4820DRAFT_268299</name>
</gene>
<name>A0ACB9Z3E9_9PEZI</name>
<comment type="caution">
    <text evidence="1">The sequence shown here is derived from an EMBL/GenBank/DDBJ whole genome shotgun (WGS) entry which is preliminary data.</text>
</comment>
<reference evidence="1 2" key="1">
    <citation type="journal article" date="2022" name="New Phytol.">
        <title>Ecological generalism drives hyperdiversity of secondary metabolite gene clusters in xylarialean endophytes.</title>
        <authorList>
            <person name="Franco M.E.E."/>
            <person name="Wisecaver J.H."/>
            <person name="Arnold A.E."/>
            <person name="Ju Y.M."/>
            <person name="Slot J.C."/>
            <person name="Ahrendt S."/>
            <person name="Moore L.P."/>
            <person name="Eastman K.E."/>
            <person name="Scott K."/>
            <person name="Konkel Z."/>
            <person name="Mondo S.J."/>
            <person name="Kuo A."/>
            <person name="Hayes R.D."/>
            <person name="Haridas S."/>
            <person name="Andreopoulos B."/>
            <person name="Riley R."/>
            <person name="LaButti K."/>
            <person name="Pangilinan J."/>
            <person name="Lipzen A."/>
            <person name="Amirebrahimi M."/>
            <person name="Yan J."/>
            <person name="Adam C."/>
            <person name="Keymanesh K."/>
            <person name="Ng V."/>
            <person name="Louie K."/>
            <person name="Northen T."/>
            <person name="Drula E."/>
            <person name="Henrissat B."/>
            <person name="Hsieh H.M."/>
            <person name="Youens-Clark K."/>
            <person name="Lutzoni F."/>
            <person name="Miadlikowska J."/>
            <person name="Eastwood D.C."/>
            <person name="Hamelin R.C."/>
            <person name="Grigoriev I.V."/>
            <person name="U'Ren J.M."/>
        </authorList>
    </citation>
    <scope>NUCLEOTIDE SEQUENCE [LARGE SCALE GENOMIC DNA]</scope>
    <source>
        <strain evidence="1 2">CBS 119005</strain>
    </source>
</reference>